<evidence type="ECO:0000256" key="6">
    <source>
        <dbReference type="ARBA" id="ARBA00022786"/>
    </source>
</evidence>
<comment type="subcellular location">
    <subcellularLocation>
        <location evidence="1">Nucleus</location>
    </subcellularLocation>
</comment>
<dbReference type="Pfam" id="PF26054">
    <property type="entry name" value="PHD_G2E3"/>
    <property type="match status" value="1"/>
</dbReference>
<dbReference type="InterPro" id="IPR051188">
    <property type="entry name" value="PHD-type_Zinc_Finger"/>
</dbReference>
<dbReference type="Pfam" id="PF13771">
    <property type="entry name" value="zf-HC5HC2H"/>
    <property type="match status" value="1"/>
</dbReference>
<keyword evidence="8" id="KW-0539">Nucleus</keyword>
<dbReference type="PROSITE" id="PS50089">
    <property type="entry name" value="ZF_RING_2"/>
    <property type="match status" value="1"/>
</dbReference>
<dbReference type="SMART" id="SM00249">
    <property type="entry name" value="PHD"/>
    <property type="match status" value="3"/>
</dbReference>
<evidence type="ECO:0000256" key="2">
    <source>
        <dbReference type="ARBA" id="ARBA00004906"/>
    </source>
</evidence>
<dbReference type="PANTHER" id="PTHR12420:SF42">
    <property type="entry name" value="G2_M PHASE-SPECIFIC E3 UBIQUITIN-PROTEIN LIGASE"/>
    <property type="match status" value="1"/>
</dbReference>
<dbReference type="PROSITE" id="PS51805">
    <property type="entry name" value="EPHD"/>
    <property type="match status" value="1"/>
</dbReference>
<evidence type="ECO:0000259" key="11">
    <source>
        <dbReference type="PROSITE" id="PS50089"/>
    </source>
</evidence>
<evidence type="ECO:0000256" key="3">
    <source>
        <dbReference type="ARBA" id="ARBA00022679"/>
    </source>
</evidence>
<dbReference type="RefSeq" id="XP_022248830.1">
    <property type="nucleotide sequence ID" value="XM_022393122.1"/>
</dbReference>
<dbReference type="InterPro" id="IPR001965">
    <property type="entry name" value="Znf_PHD"/>
</dbReference>
<feature type="domain" description="PHD-type" evidence="12">
    <location>
        <begin position="9"/>
        <end position="125"/>
    </location>
</feature>
<keyword evidence="6" id="KW-0833">Ubl conjugation pathway</keyword>
<evidence type="ECO:0000256" key="5">
    <source>
        <dbReference type="ARBA" id="ARBA00022771"/>
    </source>
</evidence>
<dbReference type="InterPro" id="IPR042013">
    <property type="entry name" value="PHF7/G2E3_ePHD"/>
</dbReference>
<dbReference type="InterPro" id="IPR011011">
    <property type="entry name" value="Znf_FYVE_PHD"/>
</dbReference>
<evidence type="ECO:0000259" key="12">
    <source>
        <dbReference type="PROSITE" id="PS51805"/>
    </source>
</evidence>
<keyword evidence="13" id="KW-1185">Reference proteome</keyword>
<feature type="non-terminal residue" evidence="14">
    <location>
        <position position="643"/>
    </location>
</feature>
<dbReference type="InterPro" id="IPR001841">
    <property type="entry name" value="Znf_RING"/>
</dbReference>
<dbReference type="GeneID" id="106465262"/>
<feature type="compositionally biased region" description="Basic and acidic residues" evidence="10">
    <location>
        <begin position="613"/>
        <end position="636"/>
    </location>
</feature>
<protein>
    <submittedName>
        <fullName evidence="14">G2/M phase-specific E3 ubiquitin-protein ligase-like</fullName>
    </submittedName>
</protein>
<dbReference type="Proteomes" id="UP000694941">
    <property type="component" value="Unplaced"/>
</dbReference>
<keyword evidence="3" id="KW-0808">Transferase</keyword>
<sequence length="643" mass="73215">MTSLKKFKTFECIFCRLKEDDELRYGQIFHREKFSLHYYCMLFSSGLNQRGKTDEDGILGFFPSDILREVRRGKRLKCTYCGKYGATIGCCNKKCKKVFHLPCGLQNDSLSQFFGTFDTFCGVHRPRQKVHIGDGKGSEESDSICSICLYSVDCKVSNDLLRAPCCNYSWFHRTCVQRLALNAGYFFKCPLCNNKDLFNMEMLKYGIHIPEQDASWELEQNAFQDLLERYCHCDAIHCICPNGRNFSSKGSEWEIMVCSSCGSQGCHVLCKEPSTQPFSWMCSGCLTVTWKLQKKRLVKPLSLKIHDDDESLVETSEEDSSSAFTCMSSTVLPQKRSREETIFLKKDSMEFKVFKKENSDLTSVSHFNRRDKKLNGYGVKPMSLGFLCCSQRNEPVVSLQDDISNLNKKVNKGVSFCEERNSELFQISSHPIDNELGQPEAYWEDSLRLSFGKNDSPQRCHNTWKDFNHVNLASNKPVFFQISHGVNPGSSRLEIFMRQGGGKPPVKLGFRNLFVPSAHSNHSKKQVSTVTSEQLLSNSVTGCNDKHQSNCSVPSREVKNIISNSGEKFVHESTSKASSSNSKNYLKESQLSRNVEHYHSAIHHLAYNQGSKLEKQAHDHDIPPTSENKVHPETKHMSHKSFL</sequence>
<evidence type="ECO:0000313" key="13">
    <source>
        <dbReference type="Proteomes" id="UP000694941"/>
    </source>
</evidence>
<feature type="region of interest" description="Disordered" evidence="10">
    <location>
        <begin position="565"/>
        <end position="591"/>
    </location>
</feature>
<comment type="pathway">
    <text evidence="2">Protein modification; protein ubiquitination.</text>
</comment>
<evidence type="ECO:0000256" key="8">
    <source>
        <dbReference type="ARBA" id="ARBA00023242"/>
    </source>
</evidence>
<name>A0ABM1SYX4_LIMPO</name>
<keyword evidence="7" id="KW-0862">Zinc</keyword>
<keyword evidence="4" id="KW-0479">Metal-binding</keyword>
<dbReference type="PANTHER" id="PTHR12420">
    <property type="entry name" value="PHD FINGER PROTEIN"/>
    <property type="match status" value="1"/>
</dbReference>
<evidence type="ECO:0000256" key="7">
    <source>
        <dbReference type="ARBA" id="ARBA00022833"/>
    </source>
</evidence>
<gene>
    <name evidence="14" type="primary">LOC106465262</name>
</gene>
<dbReference type="InterPro" id="IPR034732">
    <property type="entry name" value="EPHD"/>
</dbReference>
<reference evidence="14" key="1">
    <citation type="submission" date="2025-08" db="UniProtKB">
        <authorList>
            <consortium name="RefSeq"/>
        </authorList>
    </citation>
    <scope>IDENTIFICATION</scope>
    <source>
        <tissue evidence="14">Muscle</tissue>
    </source>
</reference>
<dbReference type="SUPFAM" id="SSF57903">
    <property type="entry name" value="FYVE/PHD zinc finger"/>
    <property type="match status" value="1"/>
</dbReference>
<dbReference type="InterPro" id="IPR059102">
    <property type="entry name" value="PHD_PHF7/G2E3-like"/>
</dbReference>
<evidence type="ECO:0000256" key="4">
    <source>
        <dbReference type="ARBA" id="ARBA00022723"/>
    </source>
</evidence>
<dbReference type="CDD" id="cd15669">
    <property type="entry name" value="ePHD_PHF7_G2E3_like"/>
    <property type="match status" value="1"/>
</dbReference>
<feature type="region of interest" description="Disordered" evidence="10">
    <location>
        <begin position="613"/>
        <end position="643"/>
    </location>
</feature>
<evidence type="ECO:0000256" key="1">
    <source>
        <dbReference type="ARBA" id="ARBA00004123"/>
    </source>
</evidence>
<evidence type="ECO:0000256" key="10">
    <source>
        <dbReference type="SAM" id="MobiDB-lite"/>
    </source>
</evidence>
<evidence type="ECO:0000313" key="14">
    <source>
        <dbReference type="RefSeq" id="XP_022248830.1"/>
    </source>
</evidence>
<organism evidence="13 14">
    <name type="scientific">Limulus polyphemus</name>
    <name type="common">Atlantic horseshoe crab</name>
    <dbReference type="NCBI Taxonomy" id="6850"/>
    <lineage>
        <taxon>Eukaryota</taxon>
        <taxon>Metazoa</taxon>
        <taxon>Ecdysozoa</taxon>
        <taxon>Arthropoda</taxon>
        <taxon>Chelicerata</taxon>
        <taxon>Merostomata</taxon>
        <taxon>Xiphosura</taxon>
        <taxon>Limulidae</taxon>
        <taxon>Limulus</taxon>
    </lineage>
</organism>
<dbReference type="Gene3D" id="3.30.40.10">
    <property type="entry name" value="Zinc/RING finger domain, C3HC4 (zinc finger)"/>
    <property type="match status" value="2"/>
</dbReference>
<keyword evidence="5 9" id="KW-0863">Zinc-finger</keyword>
<accession>A0ABM1SYX4</accession>
<dbReference type="InterPro" id="IPR013083">
    <property type="entry name" value="Znf_RING/FYVE/PHD"/>
</dbReference>
<feature type="compositionally biased region" description="Low complexity" evidence="10">
    <location>
        <begin position="575"/>
        <end position="584"/>
    </location>
</feature>
<proteinExistence type="predicted"/>
<evidence type="ECO:0000256" key="9">
    <source>
        <dbReference type="PROSITE-ProRule" id="PRU00175"/>
    </source>
</evidence>
<feature type="domain" description="RING-type" evidence="11">
    <location>
        <begin position="145"/>
        <end position="193"/>
    </location>
</feature>